<sequence>MVSEEDVVIENKCINTRMSPKNLQEVLDKLRTPQVEELEKMGFGAFHSNFYFDSTPTELGMWVVRNFDSKTCSIKMKDGRNLKITRELVREVLGIPMGDIKVEALKEKNILEETTVKWRKQVKRNKDGQVNERIIPILSNTDNVSQMDWCSYVVECMVKECTGFNPQSYFSGPLLLLAIIYVNSTISETIKVEKTVPAFKAWSTRLLYERQKEECEFGFGFLPIAEGVEVIEQKNSVTGNEEKNHGSQLQTIDEGNIKFRAKTLEEMKGIIRQKLVVCNQLILDTDYKLRIALRLYPEDGELKEMVEIRKDLFADSYKEDMENSYNKYGFGDNGQKDNDGTNAVDKKVDADVVEEKEVVDADVVEDNNGTNAVEKKVDADMQCDDVDDIVSFTKSHEPSNIKRRKVNHGDDVSESQLNLAKESNVHVIHAVPVRSVAPENYIPKEKIHKEECRVSFYDRKVMIYQKWPEADMKLVEYIWSDKCSESDIIFSGKGLELQRAFFLSLYPGLEVNSSIIDAWRIILNDEEKVRNKATGLRYVYCNTTMLRHSMVEDGKDLMKRTKEFDDNLHSVLEIAELKDLNDVTMMTEIGSNHYYAICFNLNKGDIDILDHVDNGLENISDRYQDYATGLIDTFINYLKRKKHPKITEFLKKNPRLVKIKWKTNYNDVDSGIYVMRHMETYLGNEVFCHTLYKHKATLKGQLKMLRAKYLAKILLKDVNVNKKELIKAAEAFWIMKGKTFKILTHLDVRVDLNMIKRFKEYVLKCI</sequence>
<reference evidence="1 2" key="1">
    <citation type="journal article" date="2018" name="Mol. Plant">
        <title>The genome of Artemisia annua provides insight into the evolution of Asteraceae family and artemisinin biosynthesis.</title>
        <authorList>
            <person name="Shen Q."/>
            <person name="Zhang L."/>
            <person name="Liao Z."/>
            <person name="Wang S."/>
            <person name="Yan T."/>
            <person name="Shi P."/>
            <person name="Liu M."/>
            <person name="Fu X."/>
            <person name="Pan Q."/>
            <person name="Wang Y."/>
            <person name="Lv Z."/>
            <person name="Lu X."/>
            <person name="Zhang F."/>
            <person name="Jiang W."/>
            <person name="Ma Y."/>
            <person name="Chen M."/>
            <person name="Hao X."/>
            <person name="Li L."/>
            <person name="Tang Y."/>
            <person name="Lv G."/>
            <person name="Zhou Y."/>
            <person name="Sun X."/>
            <person name="Brodelius P.E."/>
            <person name="Rose J.K.C."/>
            <person name="Tang K."/>
        </authorList>
    </citation>
    <scope>NUCLEOTIDE SEQUENCE [LARGE SCALE GENOMIC DNA]</scope>
    <source>
        <strain evidence="2">cv. Huhao1</strain>
        <tissue evidence="1">Leaf</tissue>
    </source>
</reference>
<protein>
    <submittedName>
        <fullName evidence="1">Uncharacterized protein</fullName>
    </submittedName>
</protein>
<evidence type="ECO:0000313" key="2">
    <source>
        <dbReference type="Proteomes" id="UP000245207"/>
    </source>
</evidence>
<dbReference type="InterPro" id="IPR038765">
    <property type="entry name" value="Papain-like_cys_pep_sf"/>
</dbReference>
<name>A0A2U1KRC3_ARTAN</name>
<dbReference type="SUPFAM" id="SSF54001">
    <property type="entry name" value="Cysteine proteinases"/>
    <property type="match status" value="1"/>
</dbReference>
<dbReference type="PANTHER" id="PTHR34835:SF90">
    <property type="entry name" value="AMINOTRANSFERASE-LIKE PLANT MOBILE DOMAIN-CONTAINING PROTEIN"/>
    <property type="match status" value="1"/>
</dbReference>
<dbReference type="AlphaFoldDB" id="A0A2U1KRC3"/>
<dbReference type="Gene3D" id="3.40.395.10">
    <property type="entry name" value="Adenoviral Proteinase, Chain A"/>
    <property type="match status" value="1"/>
</dbReference>
<evidence type="ECO:0000313" key="1">
    <source>
        <dbReference type="EMBL" id="PWA39314.1"/>
    </source>
</evidence>
<dbReference type="Proteomes" id="UP000245207">
    <property type="component" value="Unassembled WGS sequence"/>
</dbReference>
<accession>A0A2U1KRC3</accession>
<keyword evidence="2" id="KW-1185">Reference proteome</keyword>
<organism evidence="1 2">
    <name type="scientific">Artemisia annua</name>
    <name type="common">Sweet wormwood</name>
    <dbReference type="NCBI Taxonomy" id="35608"/>
    <lineage>
        <taxon>Eukaryota</taxon>
        <taxon>Viridiplantae</taxon>
        <taxon>Streptophyta</taxon>
        <taxon>Embryophyta</taxon>
        <taxon>Tracheophyta</taxon>
        <taxon>Spermatophyta</taxon>
        <taxon>Magnoliopsida</taxon>
        <taxon>eudicotyledons</taxon>
        <taxon>Gunneridae</taxon>
        <taxon>Pentapetalae</taxon>
        <taxon>asterids</taxon>
        <taxon>campanulids</taxon>
        <taxon>Asterales</taxon>
        <taxon>Asteraceae</taxon>
        <taxon>Asteroideae</taxon>
        <taxon>Anthemideae</taxon>
        <taxon>Artemisiinae</taxon>
        <taxon>Artemisia</taxon>
    </lineage>
</organism>
<dbReference type="OrthoDB" id="1001981at2759"/>
<comment type="caution">
    <text evidence="1">The sequence shown here is derived from an EMBL/GenBank/DDBJ whole genome shotgun (WGS) entry which is preliminary data.</text>
</comment>
<proteinExistence type="predicted"/>
<dbReference type="PANTHER" id="PTHR34835">
    <property type="entry name" value="OS07G0283600 PROTEIN-RELATED"/>
    <property type="match status" value="1"/>
</dbReference>
<dbReference type="EMBL" id="PKPP01014753">
    <property type="protein sequence ID" value="PWA39314.1"/>
    <property type="molecule type" value="Genomic_DNA"/>
</dbReference>
<gene>
    <name evidence="1" type="ORF">CTI12_AA573110</name>
</gene>